<name>A0ACB6YZ63_THEGA</name>
<evidence type="ECO:0000313" key="2">
    <source>
        <dbReference type="Proteomes" id="UP000886501"/>
    </source>
</evidence>
<evidence type="ECO:0000313" key="1">
    <source>
        <dbReference type="EMBL" id="KAF9642755.1"/>
    </source>
</evidence>
<dbReference type="EMBL" id="MU118363">
    <property type="protein sequence ID" value="KAF9642755.1"/>
    <property type="molecule type" value="Genomic_DNA"/>
</dbReference>
<protein>
    <submittedName>
        <fullName evidence="1">Uncharacterized protein</fullName>
    </submittedName>
</protein>
<reference evidence="1" key="1">
    <citation type="submission" date="2019-10" db="EMBL/GenBank/DDBJ databases">
        <authorList>
            <consortium name="DOE Joint Genome Institute"/>
            <person name="Kuo A."/>
            <person name="Miyauchi S."/>
            <person name="Kiss E."/>
            <person name="Drula E."/>
            <person name="Kohler A."/>
            <person name="Sanchez-Garcia M."/>
            <person name="Andreopoulos B."/>
            <person name="Barry K.W."/>
            <person name="Bonito G."/>
            <person name="Buee M."/>
            <person name="Carver A."/>
            <person name="Chen C."/>
            <person name="Cichocki N."/>
            <person name="Clum A."/>
            <person name="Culley D."/>
            <person name="Crous P.W."/>
            <person name="Fauchery L."/>
            <person name="Girlanda M."/>
            <person name="Hayes R."/>
            <person name="Keri Z."/>
            <person name="Labutti K."/>
            <person name="Lipzen A."/>
            <person name="Lombard V."/>
            <person name="Magnuson J."/>
            <person name="Maillard F."/>
            <person name="Morin E."/>
            <person name="Murat C."/>
            <person name="Nolan M."/>
            <person name="Ohm R."/>
            <person name="Pangilinan J."/>
            <person name="Pereira M."/>
            <person name="Perotto S."/>
            <person name="Peter M."/>
            <person name="Riley R."/>
            <person name="Sitrit Y."/>
            <person name="Stielow B."/>
            <person name="Szollosi G."/>
            <person name="Zifcakova L."/>
            <person name="Stursova M."/>
            <person name="Spatafora J.W."/>
            <person name="Tedersoo L."/>
            <person name="Vaario L.-M."/>
            <person name="Yamada A."/>
            <person name="Yan M."/>
            <person name="Wang P."/>
            <person name="Xu J."/>
            <person name="Bruns T."/>
            <person name="Baldrian P."/>
            <person name="Vilgalys R."/>
            <person name="Henrissat B."/>
            <person name="Grigoriev I.V."/>
            <person name="Hibbett D."/>
            <person name="Nagy L.G."/>
            <person name="Martin F.M."/>
        </authorList>
    </citation>
    <scope>NUCLEOTIDE SEQUENCE</scope>
    <source>
        <strain evidence="1">P2</strain>
    </source>
</reference>
<proteinExistence type="predicted"/>
<reference evidence="1" key="2">
    <citation type="journal article" date="2020" name="Nat. Commun.">
        <title>Large-scale genome sequencing of mycorrhizal fungi provides insights into the early evolution of symbiotic traits.</title>
        <authorList>
            <person name="Miyauchi S."/>
            <person name="Kiss E."/>
            <person name="Kuo A."/>
            <person name="Drula E."/>
            <person name="Kohler A."/>
            <person name="Sanchez-Garcia M."/>
            <person name="Morin E."/>
            <person name="Andreopoulos B."/>
            <person name="Barry K.W."/>
            <person name="Bonito G."/>
            <person name="Buee M."/>
            <person name="Carver A."/>
            <person name="Chen C."/>
            <person name="Cichocki N."/>
            <person name="Clum A."/>
            <person name="Culley D."/>
            <person name="Crous P.W."/>
            <person name="Fauchery L."/>
            <person name="Girlanda M."/>
            <person name="Hayes R.D."/>
            <person name="Keri Z."/>
            <person name="LaButti K."/>
            <person name="Lipzen A."/>
            <person name="Lombard V."/>
            <person name="Magnuson J."/>
            <person name="Maillard F."/>
            <person name="Murat C."/>
            <person name="Nolan M."/>
            <person name="Ohm R.A."/>
            <person name="Pangilinan J."/>
            <person name="Pereira M.F."/>
            <person name="Perotto S."/>
            <person name="Peter M."/>
            <person name="Pfister S."/>
            <person name="Riley R."/>
            <person name="Sitrit Y."/>
            <person name="Stielow J.B."/>
            <person name="Szollosi G."/>
            <person name="Zifcakova L."/>
            <person name="Stursova M."/>
            <person name="Spatafora J.W."/>
            <person name="Tedersoo L."/>
            <person name="Vaario L.M."/>
            <person name="Yamada A."/>
            <person name="Yan M."/>
            <person name="Wang P."/>
            <person name="Xu J."/>
            <person name="Bruns T."/>
            <person name="Baldrian P."/>
            <person name="Vilgalys R."/>
            <person name="Dunand C."/>
            <person name="Henrissat B."/>
            <person name="Grigoriev I.V."/>
            <person name="Hibbett D."/>
            <person name="Nagy L.G."/>
            <person name="Martin F.M."/>
        </authorList>
    </citation>
    <scope>NUCLEOTIDE SEQUENCE</scope>
    <source>
        <strain evidence="1">P2</strain>
    </source>
</reference>
<sequence length="271" mass="30591">MASRANRVTKTYSRRNRNYDPRNRNHGRTFPPESVHPSPPPPQPLVAQAIDVSRPPSVSQENRAHNGLEYTLRIMCDSVACVERIRETRCIQNTGQSLEENTVEFWHLPVTVERDKGFRDMLNLPIDIQAPLYDPLSNPDGFVEAVKMVKLRYPQFTCPACRSVMTKRPIPFAVMEHVFTDLCVPERGDTEAAPPLQLDLSQNAVYPNGRRVHLEVLSTRVLCPFTSGGRGTTRIQGGYLRMLFYGSDKDFLVSEGEPRGCKPASPPMVTR</sequence>
<gene>
    <name evidence="1" type="ORF">BDM02DRAFT_3132878</name>
</gene>
<organism evidence="1 2">
    <name type="scientific">Thelephora ganbajun</name>
    <name type="common">Ganba fungus</name>
    <dbReference type="NCBI Taxonomy" id="370292"/>
    <lineage>
        <taxon>Eukaryota</taxon>
        <taxon>Fungi</taxon>
        <taxon>Dikarya</taxon>
        <taxon>Basidiomycota</taxon>
        <taxon>Agaricomycotina</taxon>
        <taxon>Agaricomycetes</taxon>
        <taxon>Thelephorales</taxon>
        <taxon>Thelephoraceae</taxon>
        <taxon>Thelephora</taxon>
    </lineage>
</organism>
<accession>A0ACB6YZ63</accession>
<keyword evidence="2" id="KW-1185">Reference proteome</keyword>
<comment type="caution">
    <text evidence="1">The sequence shown here is derived from an EMBL/GenBank/DDBJ whole genome shotgun (WGS) entry which is preliminary data.</text>
</comment>
<dbReference type="Proteomes" id="UP000886501">
    <property type="component" value="Unassembled WGS sequence"/>
</dbReference>